<dbReference type="CDD" id="cd18186">
    <property type="entry name" value="BTB_POZ_ZBTB_KLHL-like"/>
    <property type="match status" value="2"/>
</dbReference>
<dbReference type="InterPro" id="IPR044953">
    <property type="entry name" value="At1g04390-like"/>
</dbReference>
<dbReference type="PROSITE" id="PS50097">
    <property type="entry name" value="BTB"/>
    <property type="match status" value="1"/>
</dbReference>
<dbReference type="PANTHER" id="PTHR35918:SF1">
    <property type="entry name" value="BTB DOMAIN-CONTAINING PROTEIN"/>
    <property type="match status" value="1"/>
</dbReference>
<evidence type="ECO:0000313" key="3">
    <source>
        <dbReference type="EMBL" id="KAG9439596.1"/>
    </source>
</evidence>
<dbReference type="AlphaFoldDB" id="A0AAV7DTW4"/>
<feature type="domain" description="BTB" evidence="2">
    <location>
        <begin position="556"/>
        <end position="635"/>
    </location>
</feature>
<keyword evidence="4" id="KW-1185">Reference proteome</keyword>
<evidence type="ECO:0000313" key="4">
    <source>
        <dbReference type="Proteomes" id="UP000825729"/>
    </source>
</evidence>
<sequence length="749" mass="85153">MVHFMGDSQPHHVRVEAFILMQHLSRSEDGCSKMIELCCEPIVQCILSAMTGWKSHFQGKVPSDQIPLVVEACRSALITRWPGKHHSHFWRVRIDQALLDLIFGKPFEFKHSQAQVTLQELAVVEDNLGTIGLRVVRAYVWDILGWLLTYCPPDYNPKIYGDESCLDMLISCACMVAAKTFQRATLLSHKDERVSEREPVCRVALLMIHSPCKYVASRVRNLLVESLSPYSEKHLQYLLCNLKSVASRNDIMPSDNSQIVIILISLTCHVTLFRHQNIFTLNEVMVALVTLMRKCLSSGLQVTRSTIAPHLQNAAGMRTCCWVLSEEWAGGNLILFFSLWALFELMRTAYENSHQDVYLCQVSGGMELESKEDQTLLKMLQKVNSTGFSPGVRWFSACCLSFFGLYGFPCALGERMKKAFNDNELADVDLVLSNRHRVRVHMVILMVRCPSLLPPEVQTPSEKMLVDQCDSAQQCRTRPEVRLSSHVSYDALIKLLEFVYMGCTRDDCMGKQLKSLSKRCNMLHLSNLLDRKTPKWGTEIPSLDFNLALRTYAYLSDTILEANPAEVISCTMCSLSSPHIHVHKIILWSSCTYLAALFQSGMQDSKSHVVKVPVNWKALCKLVSWFYTGELPKPSLDCLWKHLDTQDQMLELQAYVELSWLSQFWLLEDLHEESYNVVLSCFESSSQLALLVTKSAADLAQWEIVEAAINHIAPLYPQMRDLGDLEVINEELRDMVRAAYVLFSQEGCL</sequence>
<dbReference type="Gene3D" id="3.30.710.10">
    <property type="entry name" value="Potassium Channel Kv1.1, Chain A"/>
    <property type="match status" value="2"/>
</dbReference>
<dbReference type="SUPFAM" id="SSF54695">
    <property type="entry name" value="POZ domain"/>
    <property type="match status" value="2"/>
</dbReference>
<dbReference type="PANTHER" id="PTHR35918">
    <property type="entry name" value="OS06G0674800 PROTEIN"/>
    <property type="match status" value="1"/>
</dbReference>
<comment type="pathway">
    <text evidence="1">Protein modification; protein ubiquitination.</text>
</comment>
<organism evidence="3 4">
    <name type="scientific">Aristolochia fimbriata</name>
    <name type="common">White veined hardy Dutchman's pipe vine</name>
    <dbReference type="NCBI Taxonomy" id="158543"/>
    <lineage>
        <taxon>Eukaryota</taxon>
        <taxon>Viridiplantae</taxon>
        <taxon>Streptophyta</taxon>
        <taxon>Embryophyta</taxon>
        <taxon>Tracheophyta</taxon>
        <taxon>Spermatophyta</taxon>
        <taxon>Magnoliopsida</taxon>
        <taxon>Magnoliidae</taxon>
        <taxon>Piperales</taxon>
        <taxon>Aristolochiaceae</taxon>
        <taxon>Aristolochia</taxon>
    </lineage>
</organism>
<accession>A0AAV7DTW4</accession>
<dbReference type="Proteomes" id="UP000825729">
    <property type="component" value="Unassembled WGS sequence"/>
</dbReference>
<protein>
    <recommendedName>
        <fullName evidence="2">BTB domain-containing protein</fullName>
    </recommendedName>
</protein>
<name>A0AAV7DTW4_ARIFI</name>
<reference evidence="3 4" key="1">
    <citation type="submission" date="2021-07" db="EMBL/GenBank/DDBJ databases">
        <title>The Aristolochia fimbriata genome: insights into angiosperm evolution, floral development and chemical biosynthesis.</title>
        <authorList>
            <person name="Jiao Y."/>
        </authorList>
    </citation>
    <scope>NUCLEOTIDE SEQUENCE [LARGE SCALE GENOMIC DNA]</scope>
    <source>
        <strain evidence="3">IBCAS-2021</strain>
        <tissue evidence="3">Leaf</tissue>
    </source>
</reference>
<proteinExistence type="predicted"/>
<comment type="caution">
    <text evidence="3">The sequence shown here is derived from an EMBL/GenBank/DDBJ whole genome shotgun (WGS) entry which is preliminary data.</text>
</comment>
<evidence type="ECO:0000259" key="2">
    <source>
        <dbReference type="PROSITE" id="PS50097"/>
    </source>
</evidence>
<gene>
    <name evidence="3" type="ORF">H6P81_019761</name>
</gene>
<dbReference type="InterPro" id="IPR000210">
    <property type="entry name" value="BTB/POZ_dom"/>
</dbReference>
<dbReference type="EMBL" id="JAINDJ010000008">
    <property type="protein sequence ID" value="KAG9439596.1"/>
    <property type="molecule type" value="Genomic_DNA"/>
</dbReference>
<dbReference type="InterPro" id="IPR011333">
    <property type="entry name" value="SKP1/BTB/POZ_sf"/>
</dbReference>
<dbReference type="Pfam" id="PF00651">
    <property type="entry name" value="BTB"/>
    <property type="match status" value="1"/>
</dbReference>
<evidence type="ECO:0000256" key="1">
    <source>
        <dbReference type="ARBA" id="ARBA00004906"/>
    </source>
</evidence>